<dbReference type="RefSeq" id="WP_164609261.1">
    <property type="nucleotide sequence ID" value="NZ_JAAIKE010000001.1"/>
</dbReference>
<evidence type="ECO:0000256" key="1">
    <source>
        <dbReference type="SAM" id="MobiDB-lite"/>
    </source>
</evidence>
<dbReference type="Proteomes" id="UP000481421">
    <property type="component" value="Unassembled WGS sequence"/>
</dbReference>
<organism evidence="3 4">
    <name type="scientific">Pseudotabrizicola algicola</name>
    <dbReference type="NCBI Taxonomy" id="2709381"/>
    <lineage>
        <taxon>Bacteria</taxon>
        <taxon>Pseudomonadati</taxon>
        <taxon>Pseudomonadota</taxon>
        <taxon>Alphaproteobacteria</taxon>
        <taxon>Rhodobacterales</taxon>
        <taxon>Paracoccaceae</taxon>
        <taxon>Pseudotabrizicola</taxon>
    </lineage>
</organism>
<sequence>MNLSLPNLSAPLPVKAAPSEQDATRTEDIRHAAEGFESLFIATLLKGARAGLPGDDLTGGSAVDSATQMLDAHLAQVMGSRAGFGIAEAVARQFGGDGAKT</sequence>
<dbReference type="AlphaFoldDB" id="A0A6B3RJF7"/>
<name>A0A6B3RJF7_9RHOB</name>
<dbReference type="Pfam" id="PF10135">
    <property type="entry name" value="Rod-binding"/>
    <property type="match status" value="1"/>
</dbReference>
<feature type="domain" description="Flagellar protein FlgJ N-terminal" evidence="2">
    <location>
        <begin position="49"/>
        <end position="93"/>
    </location>
</feature>
<protein>
    <submittedName>
        <fullName evidence="3">Flagellar biosynthesis protein FlgJ</fullName>
    </submittedName>
</protein>
<evidence type="ECO:0000313" key="4">
    <source>
        <dbReference type="Proteomes" id="UP000481421"/>
    </source>
</evidence>
<comment type="caution">
    <text evidence="3">The sequence shown here is derived from an EMBL/GenBank/DDBJ whole genome shotgun (WGS) entry which is preliminary data.</text>
</comment>
<evidence type="ECO:0000313" key="3">
    <source>
        <dbReference type="EMBL" id="NEX45253.1"/>
    </source>
</evidence>
<accession>A0A6B3RJF7</accession>
<feature type="region of interest" description="Disordered" evidence="1">
    <location>
        <begin position="1"/>
        <end position="25"/>
    </location>
</feature>
<feature type="compositionally biased region" description="Low complexity" evidence="1">
    <location>
        <begin position="1"/>
        <end position="13"/>
    </location>
</feature>
<reference evidence="3 4" key="1">
    <citation type="submission" date="2020-02" db="EMBL/GenBank/DDBJ databases">
        <title>Rhodobacter algicola sp. nov., isolated from microalga culture.</title>
        <authorList>
            <person name="Park C.-Y."/>
        </authorList>
    </citation>
    <scope>NUCLEOTIDE SEQUENCE [LARGE SCALE GENOMIC DNA]</scope>
    <source>
        <strain evidence="3 4">ETT8</strain>
    </source>
</reference>
<dbReference type="PRINTS" id="PR01002">
    <property type="entry name" value="FLGFLGJ"/>
</dbReference>
<gene>
    <name evidence="3" type="ORF">G3572_03480</name>
</gene>
<dbReference type="InterPro" id="IPR019301">
    <property type="entry name" value="Flagellar_prot_FlgJ_N"/>
</dbReference>
<proteinExistence type="predicted"/>
<keyword evidence="3" id="KW-0966">Cell projection</keyword>
<keyword evidence="4" id="KW-1185">Reference proteome</keyword>
<keyword evidence="3" id="KW-0969">Cilium</keyword>
<evidence type="ECO:0000259" key="2">
    <source>
        <dbReference type="Pfam" id="PF10135"/>
    </source>
</evidence>
<dbReference type="EMBL" id="JAAIKE010000001">
    <property type="protein sequence ID" value="NEX45253.1"/>
    <property type="molecule type" value="Genomic_DNA"/>
</dbReference>
<keyword evidence="3" id="KW-0282">Flagellum</keyword>